<dbReference type="Pfam" id="PF08477">
    <property type="entry name" value="Roc"/>
    <property type="match status" value="1"/>
</dbReference>
<name>A0A2R6RKC9_ACTCC</name>
<dbReference type="SUPFAM" id="SSF52540">
    <property type="entry name" value="P-loop containing nucleoside triphosphate hydrolases"/>
    <property type="match status" value="1"/>
</dbReference>
<organism evidence="1 2">
    <name type="scientific">Actinidia chinensis var. chinensis</name>
    <name type="common">Chinese soft-hair kiwi</name>
    <dbReference type="NCBI Taxonomy" id="1590841"/>
    <lineage>
        <taxon>Eukaryota</taxon>
        <taxon>Viridiplantae</taxon>
        <taxon>Streptophyta</taxon>
        <taxon>Embryophyta</taxon>
        <taxon>Tracheophyta</taxon>
        <taxon>Spermatophyta</taxon>
        <taxon>Magnoliopsida</taxon>
        <taxon>eudicotyledons</taxon>
        <taxon>Gunneridae</taxon>
        <taxon>Pentapetalae</taxon>
        <taxon>asterids</taxon>
        <taxon>Ericales</taxon>
        <taxon>Actinidiaceae</taxon>
        <taxon>Actinidia</taxon>
    </lineage>
</organism>
<reference evidence="1 2" key="1">
    <citation type="submission" date="2017-07" db="EMBL/GenBank/DDBJ databases">
        <title>An improved, manually edited Actinidia chinensis var. chinensis (kiwifruit) genome highlights the challenges associated with draft genomes and gene prediction in plants.</title>
        <authorList>
            <person name="Pilkington S."/>
            <person name="Crowhurst R."/>
            <person name="Hilario E."/>
            <person name="Nardozza S."/>
            <person name="Fraser L."/>
            <person name="Peng Y."/>
            <person name="Gunaseelan K."/>
            <person name="Simpson R."/>
            <person name="Tahir J."/>
            <person name="Deroles S."/>
            <person name="Templeton K."/>
            <person name="Luo Z."/>
            <person name="Davy M."/>
            <person name="Cheng C."/>
            <person name="Mcneilage M."/>
            <person name="Scaglione D."/>
            <person name="Liu Y."/>
            <person name="Zhang Q."/>
            <person name="Datson P."/>
            <person name="De Silva N."/>
            <person name="Gardiner S."/>
            <person name="Bassett H."/>
            <person name="Chagne D."/>
            <person name="Mccallum J."/>
            <person name="Dzierzon H."/>
            <person name="Deng C."/>
            <person name="Wang Y.-Y."/>
            <person name="Barron N."/>
            <person name="Manako K."/>
            <person name="Bowen J."/>
            <person name="Foster T."/>
            <person name="Erridge Z."/>
            <person name="Tiffin H."/>
            <person name="Waite C."/>
            <person name="Davies K."/>
            <person name="Grierson E."/>
            <person name="Laing W."/>
            <person name="Kirk R."/>
            <person name="Chen X."/>
            <person name="Wood M."/>
            <person name="Montefiori M."/>
            <person name="Brummell D."/>
            <person name="Schwinn K."/>
            <person name="Catanach A."/>
            <person name="Fullerton C."/>
            <person name="Li D."/>
            <person name="Meiyalaghan S."/>
            <person name="Nieuwenhuizen N."/>
            <person name="Read N."/>
            <person name="Prakash R."/>
            <person name="Hunter D."/>
            <person name="Zhang H."/>
            <person name="Mckenzie M."/>
            <person name="Knabel M."/>
            <person name="Harris A."/>
            <person name="Allan A."/>
            <person name="Chen A."/>
            <person name="Janssen B."/>
            <person name="Plunkett B."/>
            <person name="Dwamena C."/>
            <person name="Voogd C."/>
            <person name="Leif D."/>
            <person name="Lafferty D."/>
            <person name="Souleyre E."/>
            <person name="Varkonyi-Gasic E."/>
            <person name="Gambi F."/>
            <person name="Hanley J."/>
            <person name="Yao J.-L."/>
            <person name="Cheung J."/>
            <person name="David K."/>
            <person name="Warren B."/>
            <person name="Marsh K."/>
            <person name="Snowden K."/>
            <person name="Lin-Wang K."/>
            <person name="Brian L."/>
            <person name="Martinez-Sanchez M."/>
            <person name="Wang M."/>
            <person name="Ileperuma N."/>
            <person name="Macnee N."/>
            <person name="Campin R."/>
            <person name="Mcatee P."/>
            <person name="Drummond R."/>
            <person name="Espley R."/>
            <person name="Ireland H."/>
            <person name="Wu R."/>
            <person name="Atkinson R."/>
            <person name="Karunairetnam S."/>
            <person name="Bulley S."/>
            <person name="Chunkath S."/>
            <person name="Hanley Z."/>
            <person name="Storey R."/>
            <person name="Thrimawithana A."/>
            <person name="Thomson S."/>
            <person name="David C."/>
            <person name="Testolin R."/>
        </authorList>
    </citation>
    <scope>NUCLEOTIDE SEQUENCE [LARGE SCALE GENOMIC DNA]</scope>
    <source>
        <strain evidence="2">cv. Red5</strain>
        <tissue evidence="1">Young leaf</tissue>
    </source>
</reference>
<evidence type="ECO:0000313" key="1">
    <source>
        <dbReference type="EMBL" id="PSS30472.1"/>
    </source>
</evidence>
<dbReference type="OrthoDB" id="5914890at2759"/>
<dbReference type="Gramene" id="PSS30472">
    <property type="protein sequence ID" value="PSS30472"/>
    <property type="gene ID" value="CEY00_Acc05758"/>
</dbReference>
<sequence length="98" mass="10744">MFWRENTELNGCGQIRVLVVGDSGVGKKSLVHLIVNGSSLARPPQTIGCTVGVKSTPFGDSGRSSNSIKGDSERDFFIELWDVSVPDRYKDCRCYLCS</sequence>
<accession>A0A2R6RKC9</accession>
<keyword evidence="2" id="KW-1185">Reference proteome</keyword>
<dbReference type="InParanoid" id="A0A2R6RKC9"/>
<evidence type="ECO:0000313" key="2">
    <source>
        <dbReference type="Proteomes" id="UP000241394"/>
    </source>
</evidence>
<dbReference type="Proteomes" id="UP000241394">
    <property type="component" value="Chromosome LG5"/>
</dbReference>
<dbReference type="PROSITE" id="PS00675">
    <property type="entry name" value="SIGMA54_INTERACT_1"/>
    <property type="match status" value="1"/>
</dbReference>
<dbReference type="STRING" id="1590841.A0A2R6RKC9"/>
<dbReference type="AlphaFoldDB" id="A0A2R6RKC9"/>
<dbReference type="OMA" id="MFWRENT"/>
<dbReference type="InterPro" id="IPR027417">
    <property type="entry name" value="P-loop_NTPase"/>
</dbReference>
<dbReference type="InterPro" id="IPR025662">
    <property type="entry name" value="Sigma_54_int_dom_ATP-bd_1"/>
</dbReference>
<reference evidence="2" key="2">
    <citation type="journal article" date="2018" name="BMC Genomics">
        <title>A manually annotated Actinidia chinensis var. chinensis (kiwifruit) genome highlights the challenges associated with draft genomes and gene prediction in plants.</title>
        <authorList>
            <person name="Pilkington S.M."/>
            <person name="Crowhurst R."/>
            <person name="Hilario E."/>
            <person name="Nardozza S."/>
            <person name="Fraser L."/>
            <person name="Peng Y."/>
            <person name="Gunaseelan K."/>
            <person name="Simpson R."/>
            <person name="Tahir J."/>
            <person name="Deroles S.C."/>
            <person name="Templeton K."/>
            <person name="Luo Z."/>
            <person name="Davy M."/>
            <person name="Cheng C."/>
            <person name="McNeilage M."/>
            <person name="Scaglione D."/>
            <person name="Liu Y."/>
            <person name="Zhang Q."/>
            <person name="Datson P."/>
            <person name="De Silva N."/>
            <person name="Gardiner S.E."/>
            <person name="Bassett H."/>
            <person name="Chagne D."/>
            <person name="McCallum J."/>
            <person name="Dzierzon H."/>
            <person name="Deng C."/>
            <person name="Wang Y.Y."/>
            <person name="Barron L."/>
            <person name="Manako K."/>
            <person name="Bowen J."/>
            <person name="Foster T.M."/>
            <person name="Erridge Z.A."/>
            <person name="Tiffin H."/>
            <person name="Waite C.N."/>
            <person name="Davies K.M."/>
            <person name="Grierson E.P."/>
            <person name="Laing W.A."/>
            <person name="Kirk R."/>
            <person name="Chen X."/>
            <person name="Wood M."/>
            <person name="Montefiori M."/>
            <person name="Brummell D.A."/>
            <person name="Schwinn K.E."/>
            <person name="Catanach A."/>
            <person name="Fullerton C."/>
            <person name="Li D."/>
            <person name="Meiyalaghan S."/>
            <person name="Nieuwenhuizen N."/>
            <person name="Read N."/>
            <person name="Prakash R."/>
            <person name="Hunter D."/>
            <person name="Zhang H."/>
            <person name="McKenzie M."/>
            <person name="Knabel M."/>
            <person name="Harris A."/>
            <person name="Allan A.C."/>
            <person name="Gleave A."/>
            <person name="Chen A."/>
            <person name="Janssen B.J."/>
            <person name="Plunkett B."/>
            <person name="Ampomah-Dwamena C."/>
            <person name="Voogd C."/>
            <person name="Leif D."/>
            <person name="Lafferty D."/>
            <person name="Souleyre E.J.F."/>
            <person name="Varkonyi-Gasic E."/>
            <person name="Gambi F."/>
            <person name="Hanley J."/>
            <person name="Yao J.L."/>
            <person name="Cheung J."/>
            <person name="David K.M."/>
            <person name="Warren B."/>
            <person name="Marsh K."/>
            <person name="Snowden K.C."/>
            <person name="Lin-Wang K."/>
            <person name="Brian L."/>
            <person name="Martinez-Sanchez M."/>
            <person name="Wang M."/>
            <person name="Ileperuma N."/>
            <person name="Macnee N."/>
            <person name="Campin R."/>
            <person name="McAtee P."/>
            <person name="Drummond R.S.M."/>
            <person name="Espley R.V."/>
            <person name="Ireland H.S."/>
            <person name="Wu R."/>
            <person name="Atkinson R.G."/>
            <person name="Karunairetnam S."/>
            <person name="Bulley S."/>
            <person name="Chunkath S."/>
            <person name="Hanley Z."/>
            <person name="Storey R."/>
            <person name="Thrimawithana A.H."/>
            <person name="Thomson S."/>
            <person name="David C."/>
            <person name="Testolin R."/>
            <person name="Huang H."/>
            <person name="Hellens R.P."/>
            <person name="Schaffer R.J."/>
        </authorList>
    </citation>
    <scope>NUCLEOTIDE SEQUENCE [LARGE SCALE GENOMIC DNA]</scope>
    <source>
        <strain evidence="2">cv. Red5</strain>
    </source>
</reference>
<proteinExistence type="predicted"/>
<protein>
    <submittedName>
        <fullName evidence="1">Small GTPase superfamily protein</fullName>
    </submittedName>
</protein>
<gene>
    <name evidence="1" type="ORF">CEY00_Acc05758</name>
</gene>
<dbReference type="EMBL" id="NKQK01000005">
    <property type="protein sequence ID" value="PSS30472.1"/>
    <property type="molecule type" value="Genomic_DNA"/>
</dbReference>
<dbReference type="Gene3D" id="3.40.50.300">
    <property type="entry name" value="P-loop containing nucleotide triphosphate hydrolases"/>
    <property type="match status" value="1"/>
</dbReference>
<dbReference type="PRINTS" id="PR00449">
    <property type="entry name" value="RASTRNSFRMNG"/>
</dbReference>
<comment type="caution">
    <text evidence="1">The sequence shown here is derived from an EMBL/GenBank/DDBJ whole genome shotgun (WGS) entry which is preliminary data.</text>
</comment>